<evidence type="ECO:0000313" key="2">
    <source>
        <dbReference type="EMBL" id="CAI9105202.1"/>
    </source>
</evidence>
<gene>
    <name evidence="2" type="ORF">OLC1_LOCUS13950</name>
</gene>
<dbReference type="Proteomes" id="UP001161247">
    <property type="component" value="Chromosome 5"/>
</dbReference>
<protein>
    <submittedName>
        <fullName evidence="2">OLC1v1004073C1</fullName>
    </submittedName>
</protein>
<dbReference type="AlphaFoldDB" id="A0AAV1DBE0"/>
<keyword evidence="3" id="KW-1185">Reference proteome</keyword>
<sequence length="138" mass="15820">MSHFATPENGDEGLCTGYQPAPPGMEDLCEKSPKPPSLSPDGKHFFLLKEKTRPSVSDLDRYHDFSGFDPNIGRHFRKSFYTHIVIRCFYRLGSEETKVTGLLEGAKIYYAQWSPNSRRLVIFVRDDRVLKNSFALVF</sequence>
<name>A0AAV1DBE0_OLDCO</name>
<proteinExistence type="predicted"/>
<evidence type="ECO:0000313" key="3">
    <source>
        <dbReference type="Proteomes" id="UP001161247"/>
    </source>
</evidence>
<accession>A0AAV1DBE0</accession>
<dbReference type="EMBL" id="OX459122">
    <property type="protein sequence ID" value="CAI9105202.1"/>
    <property type="molecule type" value="Genomic_DNA"/>
</dbReference>
<organism evidence="2 3">
    <name type="scientific">Oldenlandia corymbosa var. corymbosa</name>
    <dbReference type="NCBI Taxonomy" id="529605"/>
    <lineage>
        <taxon>Eukaryota</taxon>
        <taxon>Viridiplantae</taxon>
        <taxon>Streptophyta</taxon>
        <taxon>Embryophyta</taxon>
        <taxon>Tracheophyta</taxon>
        <taxon>Spermatophyta</taxon>
        <taxon>Magnoliopsida</taxon>
        <taxon>eudicotyledons</taxon>
        <taxon>Gunneridae</taxon>
        <taxon>Pentapetalae</taxon>
        <taxon>asterids</taxon>
        <taxon>lamiids</taxon>
        <taxon>Gentianales</taxon>
        <taxon>Rubiaceae</taxon>
        <taxon>Rubioideae</taxon>
        <taxon>Spermacoceae</taxon>
        <taxon>Hedyotis-Oldenlandia complex</taxon>
        <taxon>Oldenlandia</taxon>
    </lineage>
</organism>
<evidence type="ECO:0000256" key="1">
    <source>
        <dbReference type="SAM" id="MobiDB-lite"/>
    </source>
</evidence>
<feature type="region of interest" description="Disordered" evidence="1">
    <location>
        <begin position="1"/>
        <end position="41"/>
    </location>
</feature>
<reference evidence="2" key="1">
    <citation type="submission" date="2023-03" db="EMBL/GenBank/DDBJ databases">
        <authorList>
            <person name="Julca I."/>
        </authorList>
    </citation>
    <scope>NUCLEOTIDE SEQUENCE</scope>
</reference>